<feature type="transmembrane region" description="Helical" evidence="12">
    <location>
        <begin position="92"/>
        <end position="112"/>
    </location>
</feature>
<dbReference type="PRINTS" id="PR01066">
    <property type="entry name" value="P2Y4PRNOCPTR"/>
</dbReference>
<dbReference type="PANTHER" id="PTHR24231:SF21">
    <property type="entry name" value="P2Y PURINOCEPTOR 4"/>
    <property type="match status" value="1"/>
</dbReference>
<dbReference type="SUPFAM" id="SSF81321">
    <property type="entry name" value="Family A G protein-coupled receptor-like"/>
    <property type="match status" value="1"/>
</dbReference>
<dbReference type="PROSITE" id="PS50262">
    <property type="entry name" value="G_PROTEIN_RECEP_F1_2"/>
    <property type="match status" value="1"/>
</dbReference>
<dbReference type="Proteomes" id="UP000288216">
    <property type="component" value="Unassembled WGS sequence"/>
</dbReference>
<keyword evidence="4 11" id="KW-0812">Transmembrane</keyword>
<dbReference type="PRINTS" id="PR00237">
    <property type="entry name" value="GPCRRHODOPSN"/>
</dbReference>
<feature type="transmembrane region" description="Helical" evidence="12">
    <location>
        <begin position="216"/>
        <end position="244"/>
    </location>
</feature>
<evidence type="ECO:0000256" key="6">
    <source>
        <dbReference type="ARBA" id="ARBA00023040"/>
    </source>
</evidence>
<evidence type="ECO:0000256" key="11">
    <source>
        <dbReference type="RuleBase" id="RU000688"/>
    </source>
</evidence>
<dbReference type="STRING" id="75743.A0A401PW81"/>
<evidence type="ECO:0000313" key="15">
    <source>
        <dbReference type="Proteomes" id="UP000288216"/>
    </source>
</evidence>
<evidence type="ECO:0000313" key="14">
    <source>
        <dbReference type="EMBL" id="GCB77375.1"/>
    </source>
</evidence>
<evidence type="ECO:0000259" key="13">
    <source>
        <dbReference type="PROSITE" id="PS50262"/>
    </source>
</evidence>
<dbReference type="OrthoDB" id="10018446at2759"/>
<evidence type="ECO:0000256" key="7">
    <source>
        <dbReference type="ARBA" id="ARBA00023136"/>
    </source>
</evidence>
<feature type="domain" description="G-protein coupled receptors family 1 profile" evidence="13">
    <location>
        <begin position="71"/>
        <end position="328"/>
    </location>
</feature>
<dbReference type="GO" id="GO:0030321">
    <property type="term" value="P:transepithelial chloride transport"/>
    <property type="evidence" value="ECO:0007669"/>
    <property type="project" value="InterPro"/>
</dbReference>
<evidence type="ECO:0000256" key="4">
    <source>
        <dbReference type="ARBA" id="ARBA00022692"/>
    </source>
</evidence>
<feature type="transmembrane region" description="Helical" evidence="12">
    <location>
        <begin position="132"/>
        <end position="150"/>
    </location>
</feature>
<evidence type="ECO:0000256" key="8">
    <source>
        <dbReference type="ARBA" id="ARBA00023157"/>
    </source>
</evidence>
<comment type="caution">
    <text evidence="14">The sequence shown here is derived from an EMBL/GenBank/DDBJ whole genome shotgun (WGS) entry which is preliminary data.</text>
</comment>
<comment type="similarity">
    <text evidence="11">Belongs to the G-protein coupled receptor 1 family.</text>
</comment>
<feature type="transmembrane region" description="Helical" evidence="12">
    <location>
        <begin position="59"/>
        <end position="80"/>
    </location>
</feature>
<dbReference type="EMBL" id="BFAA01016801">
    <property type="protein sequence ID" value="GCB77375.1"/>
    <property type="molecule type" value="Genomic_DNA"/>
</dbReference>
<dbReference type="FunFam" id="1.20.1070.10:FF:000017">
    <property type="entry name" value="lysophosphatidic acid receptor 4"/>
    <property type="match status" value="1"/>
</dbReference>
<evidence type="ECO:0000256" key="12">
    <source>
        <dbReference type="SAM" id="Phobius"/>
    </source>
</evidence>
<keyword evidence="3" id="KW-1003">Cell membrane</keyword>
<keyword evidence="15" id="KW-1185">Reference proteome</keyword>
<dbReference type="AlphaFoldDB" id="A0A401PW81"/>
<organism evidence="14 15">
    <name type="scientific">Scyliorhinus torazame</name>
    <name type="common">Cloudy catshark</name>
    <name type="synonym">Catulus torazame</name>
    <dbReference type="NCBI Taxonomy" id="75743"/>
    <lineage>
        <taxon>Eukaryota</taxon>
        <taxon>Metazoa</taxon>
        <taxon>Chordata</taxon>
        <taxon>Craniata</taxon>
        <taxon>Vertebrata</taxon>
        <taxon>Chondrichthyes</taxon>
        <taxon>Elasmobranchii</taxon>
        <taxon>Galeomorphii</taxon>
        <taxon>Galeoidea</taxon>
        <taxon>Carcharhiniformes</taxon>
        <taxon>Scyliorhinidae</taxon>
        <taxon>Scyliorhinus</taxon>
    </lineage>
</organism>
<gene>
    <name evidence="14" type="ORF">scyTo_0020567</name>
</gene>
<dbReference type="PROSITE" id="PS00237">
    <property type="entry name" value="G_PROTEIN_RECEP_F1_1"/>
    <property type="match status" value="1"/>
</dbReference>
<keyword evidence="6 11" id="KW-0297">G-protein coupled receptor</keyword>
<dbReference type="GO" id="GO:0045030">
    <property type="term" value="F:G protein-coupled UTP receptor activity"/>
    <property type="evidence" value="ECO:0007669"/>
    <property type="project" value="TreeGrafter"/>
</dbReference>
<keyword evidence="5 12" id="KW-1133">Transmembrane helix</keyword>
<protein>
    <recommendedName>
        <fullName evidence="2">P2Y purinoceptor 4</fullName>
    </recommendedName>
</protein>
<dbReference type="GO" id="GO:0005886">
    <property type="term" value="C:plasma membrane"/>
    <property type="evidence" value="ECO:0007669"/>
    <property type="project" value="UniProtKB-SubCell"/>
</dbReference>
<evidence type="ECO:0000256" key="3">
    <source>
        <dbReference type="ARBA" id="ARBA00022475"/>
    </source>
</evidence>
<dbReference type="PANTHER" id="PTHR24231">
    <property type="entry name" value="PURINOCEPTOR-RELATED G-PROTEIN COUPLED RECEPTOR"/>
    <property type="match status" value="1"/>
</dbReference>
<dbReference type="InterPro" id="IPR017452">
    <property type="entry name" value="GPCR_Rhodpsn_7TM"/>
</dbReference>
<keyword evidence="7 12" id="KW-0472">Membrane</keyword>
<evidence type="ECO:0000256" key="10">
    <source>
        <dbReference type="ARBA" id="ARBA00023224"/>
    </source>
</evidence>
<keyword evidence="10 11" id="KW-0807">Transducer</keyword>
<accession>A0A401PW81</accession>
<comment type="subcellular location">
    <subcellularLocation>
        <location evidence="1">Cell membrane</location>
        <topology evidence="1">Multi-pass membrane protein</topology>
    </subcellularLocation>
</comment>
<name>A0A401PW81_SCYTO</name>
<evidence type="ECO:0000256" key="5">
    <source>
        <dbReference type="ARBA" id="ARBA00022989"/>
    </source>
</evidence>
<keyword evidence="9 11" id="KW-0675">Receptor</keyword>
<evidence type="ECO:0000256" key="2">
    <source>
        <dbReference type="ARBA" id="ARBA00021864"/>
    </source>
</evidence>
<evidence type="ECO:0000256" key="9">
    <source>
        <dbReference type="ARBA" id="ARBA00023170"/>
    </source>
</evidence>
<dbReference type="InterPro" id="IPR000276">
    <property type="entry name" value="GPCR_Rhodpsn"/>
</dbReference>
<dbReference type="PRINTS" id="PR01157">
    <property type="entry name" value="P2YPURNOCPTR"/>
</dbReference>
<dbReference type="OMA" id="ERYVAYS"/>
<reference evidence="14 15" key="1">
    <citation type="journal article" date="2018" name="Nat. Ecol. Evol.">
        <title>Shark genomes provide insights into elasmobranch evolution and the origin of vertebrates.</title>
        <authorList>
            <person name="Hara Y"/>
            <person name="Yamaguchi K"/>
            <person name="Onimaru K"/>
            <person name="Kadota M"/>
            <person name="Koyanagi M"/>
            <person name="Keeley SD"/>
            <person name="Tatsumi K"/>
            <person name="Tanaka K"/>
            <person name="Motone F"/>
            <person name="Kageyama Y"/>
            <person name="Nozu R"/>
            <person name="Adachi N"/>
            <person name="Nishimura O"/>
            <person name="Nakagawa R"/>
            <person name="Tanegashima C"/>
            <person name="Kiyatake I"/>
            <person name="Matsumoto R"/>
            <person name="Murakumo K"/>
            <person name="Nishida K"/>
            <person name="Terakita A"/>
            <person name="Kuratani S"/>
            <person name="Sato K"/>
            <person name="Hyodo S Kuraku.S."/>
        </authorList>
    </citation>
    <scope>NUCLEOTIDE SEQUENCE [LARGE SCALE GENOMIC DNA]</scope>
</reference>
<dbReference type="InterPro" id="IPR000018">
    <property type="entry name" value="P2Y4"/>
</dbReference>
<proteinExistence type="inferred from homology"/>
<dbReference type="Gene3D" id="1.20.1070.10">
    <property type="entry name" value="Rhodopsin 7-helix transmembrane proteins"/>
    <property type="match status" value="1"/>
</dbReference>
<keyword evidence="8" id="KW-1015">Disulfide bond</keyword>
<evidence type="ECO:0000256" key="1">
    <source>
        <dbReference type="ARBA" id="ARBA00004651"/>
    </source>
</evidence>
<feature type="transmembrane region" description="Helical" evidence="12">
    <location>
        <begin position="171"/>
        <end position="193"/>
    </location>
</feature>
<dbReference type="Pfam" id="PF00001">
    <property type="entry name" value="7tm_1"/>
    <property type="match status" value="1"/>
</dbReference>
<feature type="transmembrane region" description="Helical" evidence="12">
    <location>
        <begin position="265"/>
        <end position="285"/>
    </location>
</feature>
<sequence>MAARIILSYHQIPTVAMSSTSGYSESAPPEINSDDGNASGNNSNSCHFNEEFKYILLPVSYGTVCVVGLVLNAIALWMFLCKMRPWNATIIYMFNLALSDLLYVLSLPLLTYYYANRNDWPFGVVLCKLTRFIFYANLYSSILFLTCISVHRFMGVCFPFRSLKWIKVKQAWFVCMLVWVAVIVCLIPNLLFVTTSSRGDDVLCHDTTRREDFPQYVLYSSAIMVILFIIPFLVIVFCYSLMTIKLNKSLVPGSTRSSSNVKKKSIKLIIIVLFVFSLCFVPFHITRTMYYTFRVLEKNCYALNIVNFTYKITRPLVSVNSCIDPILYFLAGDNYRRKLTRVMMRRKGCVRRTISNIDCKMNEHAK</sequence>
<dbReference type="GO" id="GO:0045028">
    <property type="term" value="F:G protein-coupled purinergic nucleotide receptor activity"/>
    <property type="evidence" value="ECO:0007669"/>
    <property type="project" value="InterPro"/>
</dbReference>